<organism evidence="2 3">
    <name type="scientific">Falsarthrobacter nasiphocae</name>
    <dbReference type="NCBI Taxonomy" id="189863"/>
    <lineage>
        <taxon>Bacteria</taxon>
        <taxon>Bacillati</taxon>
        <taxon>Actinomycetota</taxon>
        <taxon>Actinomycetes</taxon>
        <taxon>Micrococcales</taxon>
        <taxon>Micrococcaceae</taxon>
        <taxon>Falsarthrobacter</taxon>
    </lineage>
</organism>
<keyword evidence="3" id="KW-1185">Reference proteome</keyword>
<evidence type="ECO:0000256" key="1">
    <source>
        <dbReference type="SAM" id="SignalP"/>
    </source>
</evidence>
<feature type="chain" id="PRO_5041917675" description="Tat pathway signal protein" evidence="1">
    <location>
        <begin position="31"/>
        <end position="237"/>
    </location>
</feature>
<sequence>MTEINRRHLAQGAAWALPAVALANAAPAAAASRPKPVWPRPRPTSRTAIEDLREGICSPAVAAGWILKDGLTYRNTHGRIEDAQTMQRFGLQWANGPGQQGLKGSITFKFGNASGERYLPKPKVTLNNGQTLYGFVRAGNVMSGGALVGFNTLHRIEWQNAKHYAEGSRKGLWNGARVEFPMEFSYTLNGKCRVCMLQVNYTMGSVREKDQPMRDYSVTPYTGMPFRGKRYCTDRVY</sequence>
<keyword evidence="1" id="KW-0732">Signal</keyword>
<reference evidence="2" key="1">
    <citation type="submission" date="2023-07" db="EMBL/GenBank/DDBJ databases">
        <title>Sequencing the genomes of 1000 actinobacteria strains.</title>
        <authorList>
            <person name="Klenk H.-P."/>
        </authorList>
    </citation>
    <scope>NUCLEOTIDE SEQUENCE</scope>
    <source>
        <strain evidence="2">DSM 13988</strain>
    </source>
</reference>
<feature type="signal peptide" evidence="1">
    <location>
        <begin position="1"/>
        <end position="30"/>
    </location>
</feature>
<dbReference type="Proteomes" id="UP001247307">
    <property type="component" value="Unassembled WGS sequence"/>
</dbReference>
<proteinExistence type="predicted"/>
<comment type="caution">
    <text evidence="2">The sequence shown here is derived from an EMBL/GenBank/DDBJ whole genome shotgun (WGS) entry which is preliminary data.</text>
</comment>
<dbReference type="EMBL" id="JAVDUI010000001">
    <property type="protein sequence ID" value="MDR6892318.1"/>
    <property type="molecule type" value="Genomic_DNA"/>
</dbReference>
<evidence type="ECO:0000313" key="3">
    <source>
        <dbReference type="Proteomes" id="UP001247307"/>
    </source>
</evidence>
<dbReference type="AlphaFoldDB" id="A0AAE3YI23"/>
<dbReference type="InterPro" id="IPR006311">
    <property type="entry name" value="TAT_signal"/>
</dbReference>
<protein>
    <recommendedName>
        <fullName evidence="4">Tat pathway signal protein</fullName>
    </recommendedName>
</protein>
<evidence type="ECO:0008006" key="4">
    <source>
        <dbReference type="Google" id="ProtNLM"/>
    </source>
</evidence>
<evidence type="ECO:0000313" key="2">
    <source>
        <dbReference type="EMBL" id="MDR6892318.1"/>
    </source>
</evidence>
<name>A0AAE3YI23_9MICC</name>
<dbReference type="PROSITE" id="PS51318">
    <property type="entry name" value="TAT"/>
    <property type="match status" value="1"/>
</dbReference>
<accession>A0AAE3YI23</accession>
<gene>
    <name evidence="2" type="ORF">J2S35_001258</name>
</gene>
<dbReference type="RefSeq" id="WP_309851136.1">
    <property type="nucleotide sequence ID" value="NZ_BAAAIU010000003.1"/>
</dbReference>